<protein>
    <recommendedName>
        <fullName evidence="3">ACT domain-containing protein</fullName>
    </recommendedName>
</protein>
<comment type="caution">
    <text evidence="1">The sequence shown here is derived from an EMBL/GenBank/DDBJ whole genome shotgun (WGS) entry which is preliminary data.</text>
</comment>
<evidence type="ECO:0008006" key="3">
    <source>
        <dbReference type="Google" id="ProtNLM"/>
    </source>
</evidence>
<evidence type="ECO:0000313" key="1">
    <source>
        <dbReference type="EMBL" id="MBF4693069.1"/>
    </source>
</evidence>
<dbReference type="EMBL" id="JADKNH010000004">
    <property type="protein sequence ID" value="MBF4693069.1"/>
    <property type="molecule type" value="Genomic_DNA"/>
</dbReference>
<dbReference type="RefSeq" id="WP_194701300.1">
    <property type="nucleotide sequence ID" value="NZ_JADKNH010000004.1"/>
</dbReference>
<organism evidence="1 2">
    <name type="scientific">Fusibacter ferrireducens</name>
    <dbReference type="NCBI Taxonomy" id="2785058"/>
    <lineage>
        <taxon>Bacteria</taxon>
        <taxon>Bacillati</taxon>
        <taxon>Bacillota</taxon>
        <taxon>Clostridia</taxon>
        <taxon>Eubacteriales</taxon>
        <taxon>Eubacteriales Family XII. Incertae Sedis</taxon>
        <taxon>Fusibacter</taxon>
    </lineage>
</organism>
<keyword evidence="2" id="KW-1185">Reference proteome</keyword>
<name>A0ABR9ZRK5_9FIRM</name>
<reference evidence="1 2" key="1">
    <citation type="submission" date="2020-11" db="EMBL/GenBank/DDBJ databases">
        <title>Fusibacter basophilias sp. nov.</title>
        <authorList>
            <person name="Qiu D."/>
        </authorList>
    </citation>
    <scope>NUCLEOTIDE SEQUENCE [LARGE SCALE GENOMIC DNA]</scope>
    <source>
        <strain evidence="1 2">Q10-2</strain>
    </source>
</reference>
<proteinExistence type="predicted"/>
<accession>A0ABR9ZRK5</accession>
<evidence type="ECO:0000313" key="2">
    <source>
        <dbReference type="Proteomes" id="UP000614200"/>
    </source>
</evidence>
<dbReference type="Proteomes" id="UP000614200">
    <property type="component" value="Unassembled WGS sequence"/>
</dbReference>
<gene>
    <name evidence="1" type="ORF">ISU02_08055</name>
</gene>
<sequence length="80" mass="9254">MLRKIYASTDYGVHSLIKVVATLRRKEFDVVGVNMNCFDEERADICITLREKEKLNAEYAKYQLEKIIDIQNITIDGGEN</sequence>